<keyword evidence="1" id="KW-0732">Signal</keyword>
<name>A0A4U5JU89_9GAMM</name>
<comment type="caution">
    <text evidence="3">The sequence shown here is derived from an EMBL/GenBank/DDBJ whole genome shotgun (WGS) entry which is preliminary data.</text>
</comment>
<dbReference type="Gene3D" id="2.60.120.10">
    <property type="entry name" value="Jelly Rolls"/>
    <property type="match status" value="1"/>
</dbReference>
<dbReference type="AlphaFoldDB" id="A0A4U5JU89"/>
<evidence type="ECO:0000256" key="1">
    <source>
        <dbReference type="SAM" id="SignalP"/>
    </source>
</evidence>
<dbReference type="Proteomes" id="UP000308707">
    <property type="component" value="Unassembled WGS sequence"/>
</dbReference>
<gene>
    <name evidence="3" type="ORF">FCE95_03595</name>
</gene>
<feature type="signal peptide" evidence="1">
    <location>
        <begin position="1"/>
        <end position="19"/>
    </location>
</feature>
<feature type="domain" description="ChrR-like cupin" evidence="2">
    <location>
        <begin position="27"/>
        <end position="134"/>
    </location>
</feature>
<dbReference type="CDD" id="cd06989">
    <property type="entry name" value="cupin_DRT102"/>
    <property type="match status" value="1"/>
</dbReference>
<reference evidence="3 4" key="1">
    <citation type="submission" date="2019-04" db="EMBL/GenBank/DDBJ databases">
        <title>Reference strain of H23.</title>
        <authorList>
            <person name="Luo X."/>
        </authorList>
    </citation>
    <scope>NUCLEOTIDE SEQUENCE [LARGE SCALE GENOMIC DNA]</scope>
    <source>
        <strain evidence="3 4">H23</strain>
    </source>
</reference>
<dbReference type="InterPro" id="IPR011051">
    <property type="entry name" value="RmlC_Cupin_sf"/>
</dbReference>
<dbReference type="RefSeq" id="WP_137265610.1">
    <property type="nucleotide sequence ID" value="NZ_SZUA01000001.1"/>
</dbReference>
<dbReference type="SUPFAM" id="SSF51182">
    <property type="entry name" value="RmlC-like cupins"/>
    <property type="match status" value="1"/>
</dbReference>
<evidence type="ECO:0000313" key="3">
    <source>
        <dbReference type="EMBL" id="TKR33402.1"/>
    </source>
</evidence>
<keyword evidence="4" id="KW-1185">Reference proteome</keyword>
<proteinExistence type="predicted"/>
<evidence type="ECO:0000259" key="2">
    <source>
        <dbReference type="Pfam" id="PF12973"/>
    </source>
</evidence>
<dbReference type="InterPro" id="IPR014710">
    <property type="entry name" value="RmlC-like_jellyroll"/>
</dbReference>
<protein>
    <submittedName>
        <fullName evidence="3">DUF4437 domain-containing protein</fullName>
    </submittedName>
</protein>
<organism evidence="3 4">
    <name type="scientific">Luteimonas gilva</name>
    <dbReference type="NCBI Taxonomy" id="2572684"/>
    <lineage>
        <taxon>Bacteria</taxon>
        <taxon>Pseudomonadati</taxon>
        <taxon>Pseudomonadota</taxon>
        <taxon>Gammaproteobacteria</taxon>
        <taxon>Lysobacterales</taxon>
        <taxon>Lysobacteraceae</taxon>
        <taxon>Luteimonas</taxon>
    </lineage>
</organism>
<accession>A0A4U5JU89</accession>
<sequence>MKIALLIVPFAFAAGSAHSQVSKEPMIVAPLEAAKFVPSNPAAPNGTQVAVLRGDPEKGPSTMLMRMKLNKGRNVMHVHSSDYQLVVISGRMKHWSKAQSEEKAEAMGPGGYWFQPGGRAHTDACLSDECLMYIVWSGKRDGWIATDKDG</sequence>
<feature type="chain" id="PRO_5020648613" evidence="1">
    <location>
        <begin position="20"/>
        <end position="150"/>
    </location>
</feature>
<dbReference type="InterPro" id="IPR025979">
    <property type="entry name" value="ChrR-like_cupin_dom"/>
</dbReference>
<dbReference type="Pfam" id="PF12973">
    <property type="entry name" value="Cupin_7"/>
    <property type="match status" value="1"/>
</dbReference>
<dbReference type="EMBL" id="SZUA01000001">
    <property type="protein sequence ID" value="TKR33402.1"/>
    <property type="molecule type" value="Genomic_DNA"/>
</dbReference>
<dbReference type="OrthoDB" id="291085at2"/>
<evidence type="ECO:0000313" key="4">
    <source>
        <dbReference type="Proteomes" id="UP000308707"/>
    </source>
</evidence>